<dbReference type="InterPro" id="IPR017871">
    <property type="entry name" value="ABC_transporter-like_CS"/>
</dbReference>
<dbReference type="CDD" id="cd03257">
    <property type="entry name" value="ABC_NikE_OppD_transporters"/>
    <property type="match status" value="1"/>
</dbReference>
<dbReference type="GO" id="GO:0055085">
    <property type="term" value="P:transmembrane transport"/>
    <property type="evidence" value="ECO:0007669"/>
    <property type="project" value="InterPro"/>
</dbReference>
<evidence type="ECO:0000256" key="2">
    <source>
        <dbReference type="ARBA" id="ARBA00004202"/>
    </source>
</evidence>
<feature type="transmembrane region" description="Helical" evidence="11">
    <location>
        <begin position="248"/>
        <end position="271"/>
    </location>
</feature>
<keyword evidence="6 11" id="KW-0812">Transmembrane</keyword>
<dbReference type="GO" id="GO:0015833">
    <property type="term" value="P:peptide transport"/>
    <property type="evidence" value="ECO:0007669"/>
    <property type="project" value="InterPro"/>
</dbReference>
<dbReference type="FunFam" id="3.40.50.300:FF:000016">
    <property type="entry name" value="Oligopeptide ABC transporter ATP-binding component"/>
    <property type="match status" value="1"/>
</dbReference>
<keyword evidence="7" id="KW-0547">Nucleotide-binding</keyword>
<evidence type="ECO:0000256" key="3">
    <source>
        <dbReference type="ARBA" id="ARBA00005417"/>
    </source>
</evidence>
<proteinExistence type="inferred from homology"/>
<dbReference type="SMART" id="SM00382">
    <property type="entry name" value="AAA"/>
    <property type="match status" value="1"/>
</dbReference>
<dbReference type="InterPro" id="IPR000515">
    <property type="entry name" value="MetI-like"/>
</dbReference>
<dbReference type="EMBL" id="VNIQ01000002">
    <property type="protein sequence ID" value="TYQ06710.1"/>
    <property type="molecule type" value="Genomic_DNA"/>
</dbReference>
<reference evidence="12" key="1">
    <citation type="submission" date="2019-07" db="EMBL/GenBank/DDBJ databases">
        <title>Genomic Encyclopedia of Type Strains, Phase IV (KMG-IV): sequencing the most valuable type-strain genomes for metagenomic binning, comparative biology and taxonomic classification.</title>
        <authorList>
            <person name="Goeker M."/>
        </authorList>
    </citation>
    <scope>NUCLEOTIDE SEQUENCE</scope>
    <source>
        <strain evidence="12">DSM 44596</strain>
    </source>
</reference>
<dbReference type="Pfam" id="PF00528">
    <property type="entry name" value="BPD_transp_1"/>
    <property type="match status" value="1"/>
</dbReference>
<comment type="caution">
    <text evidence="12">The sequence shown here is derived from an EMBL/GenBank/DDBJ whole genome shotgun (WGS) entry which is preliminary data.</text>
</comment>
<evidence type="ECO:0000256" key="9">
    <source>
        <dbReference type="ARBA" id="ARBA00022989"/>
    </source>
</evidence>
<evidence type="ECO:0000256" key="6">
    <source>
        <dbReference type="ARBA" id="ARBA00022692"/>
    </source>
</evidence>
<gene>
    <name evidence="12" type="ORF">FNL38_102854</name>
</gene>
<dbReference type="InterPro" id="IPR003593">
    <property type="entry name" value="AAA+_ATPase"/>
</dbReference>
<protein>
    <submittedName>
        <fullName evidence="12">Peptide/nickel transport system permease protein</fullName>
    </submittedName>
</protein>
<dbReference type="InterPro" id="IPR013563">
    <property type="entry name" value="Oligopep_ABC_C"/>
</dbReference>
<dbReference type="Pfam" id="PF08352">
    <property type="entry name" value="oligo_HPY"/>
    <property type="match status" value="1"/>
</dbReference>
<keyword evidence="4 11" id="KW-0813">Transport</keyword>
<feature type="transmembrane region" description="Helical" evidence="11">
    <location>
        <begin position="147"/>
        <end position="164"/>
    </location>
</feature>
<dbReference type="InterPro" id="IPR025966">
    <property type="entry name" value="OppC_N"/>
</dbReference>
<dbReference type="GO" id="GO:0005886">
    <property type="term" value="C:plasma membrane"/>
    <property type="evidence" value="ECO:0007669"/>
    <property type="project" value="UniProtKB-SubCell"/>
</dbReference>
<dbReference type="PROSITE" id="PS50893">
    <property type="entry name" value="ABC_TRANSPORTER_2"/>
    <property type="match status" value="1"/>
</dbReference>
<keyword evidence="10 11" id="KW-0472">Membrane</keyword>
<dbReference type="CDD" id="cd06261">
    <property type="entry name" value="TM_PBP2"/>
    <property type="match status" value="1"/>
</dbReference>
<evidence type="ECO:0000256" key="8">
    <source>
        <dbReference type="ARBA" id="ARBA00022840"/>
    </source>
</evidence>
<dbReference type="InterPro" id="IPR035906">
    <property type="entry name" value="MetI-like_sf"/>
</dbReference>
<evidence type="ECO:0000256" key="5">
    <source>
        <dbReference type="ARBA" id="ARBA00022475"/>
    </source>
</evidence>
<feature type="transmembrane region" description="Helical" evidence="11">
    <location>
        <begin position="121"/>
        <end position="141"/>
    </location>
</feature>
<dbReference type="PROSITE" id="PS50928">
    <property type="entry name" value="ABC_TM1"/>
    <property type="match status" value="1"/>
</dbReference>
<dbReference type="PANTHER" id="PTHR43297:SF2">
    <property type="entry name" value="DIPEPTIDE TRANSPORT ATP-BINDING PROTEIN DPPD"/>
    <property type="match status" value="1"/>
</dbReference>
<dbReference type="InterPro" id="IPR027417">
    <property type="entry name" value="P-loop_NTPase"/>
</dbReference>
<dbReference type="AlphaFoldDB" id="A0A652YUG6"/>
<dbReference type="Pfam" id="PF12911">
    <property type="entry name" value="OppC_N"/>
    <property type="match status" value="1"/>
</dbReference>
<dbReference type="SUPFAM" id="SSF52540">
    <property type="entry name" value="P-loop containing nucleoside triphosphate hydrolases"/>
    <property type="match status" value="1"/>
</dbReference>
<evidence type="ECO:0000256" key="11">
    <source>
        <dbReference type="RuleBase" id="RU363032"/>
    </source>
</evidence>
<accession>A0A652YUG6</accession>
<dbReference type="PROSITE" id="PS00211">
    <property type="entry name" value="ABC_TRANSPORTER_1"/>
    <property type="match status" value="1"/>
</dbReference>
<organism evidence="12">
    <name type="scientific">Nocardia globerula</name>
    <dbReference type="NCBI Taxonomy" id="1818"/>
    <lineage>
        <taxon>Bacteria</taxon>
        <taxon>Bacillati</taxon>
        <taxon>Actinomycetota</taxon>
        <taxon>Actinomycetes</taxon>
        <taxon>Mycobacteriales</taxon>
        <taxon>Nocardiaceae</taxon>
        <taxon>Nocardia</taxon>
    </lineage>
</organism>
<dbReference type="Gene3D" id="1.10.3720.10">
    <property type="entry name" value="MetI-like"/>
    <property type="match status" value="1"/>
</dbReference>
<dbReference type="SUPFAM" id="SSF161098">
    <property type="entry name" value="MetI-like"/>
    <property type="match status" value="1"/>
</dbReference>
<dbReference type="GO" id="GO:0005524">
    <property type="term" value="F:ATP binding"/>
    <property type="evidence" value="ECO:0007669"/>
    <property type="project" value="UniProtKB-KW"/>
</dbReference>
<evidence type="ECO:0000256" key="10">
    <source>
        <dbReference type="ARBA" id="ARBA00023136"/>
    </source>
</evidence>
<dbReference type="PANTHER" id="PTHR43297">
    <property type="entry name" value="OLIGOPEPTIDE TRANSPORT ATP-BINDING PROTEIN APPD"/>
    <property type="match status" value="1"/>
</dbReference>
<name>A0A652YUG6_NOCGL</name>
<feature type="transmembrane region" description="Helical" evidence="11">
    <location>
        <begin position="84"/>
        <end position="109"/>
    </location>
</feature>
<evidence type="ECO:0000313" key="12">
    <source>
        <dbReference type="EMBL" id="TYQ06710.1"/>
    </source>
</evidence>
<comment type="subcellular location">
    <subcellularLocation>
        <location evidence="11">Cell membrane</location>
        <topology evidence="11">Multi-pass membrane protein</topology>
    </subcellularLocation>
    <subcellularLocation>
        <location evidence="2">Cell membrane</location>
        <topology evidence="2">Peripheral membrane protein</topology>
    </subcellularLocation>
    <subcellularLocation>
        <location evidence="1">Membrane</location>
        <topology evidence="1">Multi-pass membrane protein</topology>
    </subcellularLocation>
</comment>
<sequence>MMRRKLTEKLSRPGITFSRFPLSAWLSMAVLAIIVLACLFAPLITQYSPLEQAVGTSGPSAEHWFGQDSLGRDLFSRLLYGGRWSLTIGLGSTFLALCAGALIGSVAATSRKSVDETIMRVLDVVMAFPGIALAAVLVAAFGGSIPVLIVTIAFLYTPMVARVVRANVLAQYGEDYVAAEKVIGASTSHIVVKHVVTNCAAPVLVFCTVMVADAIVLEASLSFIGAGVRPPDPSWGSVIADGKNMVLLGGWWATVFPGLLILLTVLSLNVLAEGLTDAMADPSLKKTKKTALESASTAAAEETSNELILEEEAARDAESLVVSDDFADSSVIVTKALKPVVAPTPLETHLKILAETERTRTDRLVYEGDAAPLLEVRNLTIRFPERYGDTAIVDNVSFTVRPNETMALVGESGCGKSLTSLAIMGLLPKTAVVTGEILFDGVNVLELNNRERNKLRGHDMAMIYQDALSSLNPAMLIRAQFKQLTKRGGTRTAEELLELVGLDPVRTLASYPHELSGGQRQRVLIAMSLTRSPRLIVADEPTTALDVTVQAQVVDLLNDLREKLGFAMVFVSHDLALVASLAHKITVMYAGQVVESAPTSDLLIDPRHEYTQGLLGAVLSIEDEAPRLHQIQGTVPSPGSFATGDRFAERSLRPDSDPHRKPEMVRIGGTEHWFANQSAAPVSAESELESVR</sequence>
<evidence type="ECO:0000256" key="1">
    <source>
        <dbReference type="ARBA" id="ARBA00004141"/>
    </source>
</evidence>
<keyword evidence="8" id="KW-0067">ATP-binding</keyword>
<comment type="similarity">
    <text evidence="3">Belongs to the ABC transporter superfamily.</text>
</comment>
<feature type="transmembrane region" description="Helical" evidence="11">
    <location>
        <begin position="20"/>
        <end position="44"/>
    </location>
</feature>
<dbReference type="Gene3D" id="3.40.50.300">
    <property type="entry name" value="P-loop containing nucleotide triphosphate hydrolases"/>
    <property type="match status" value="1"/>
</dbReference>
<comment type="similarity">
    <text evidence="11">Belongs to the binding-protein-dependent transport system permease family.</text>
</comment>
<dbReference type="InterPro" id="IPR050388">
    <property type="entry name" value="ABC_Ni/Peptide_Import"/>
</dbReference>
<evidence type="ECO:0000256" key="7">
    <source>
        <dbReference type="ARBA" id="ARBA00022741"/>
    </source>
</evidence>
<keyword evidence="9 11" id="KW-1133">Transmembrane helix</keyword>
<dbReference type="Pfam" id="PF00005">
    <property type="entry name" value="ABC_tran"/>
    <property type="match status" value="1"/>
</dbReference>
<keyword evidence="5" id="KW-1003">Cell membrane</keyword>
<dbReference type="GO" id="GO:0016887">
    <property type="term" value="F:ATP hydrolysis activity"/>
    <property type="evidence" value="ECO:0007669"/>
    <property type="project" value="InterPro"/>
</dbReference>
<evidence type="ECO:0000256" key="4">
    <source>
        <dbReference type="ARBA" id="ARBA00022448"/>
    </source>
</evidence>
<dbReference type="InterPro" id="IPR003439">
    <property type="entry name" value="ABC_transporter-like_ATP-bd"/>
</dbReference>